<accession>A0ABW7I9H3</accession>
<evidence type="ECO:0000313" key="14">
    <source>
        <dbReference type="EMBL" id="MFH0254858.1"/>
    </source>
</evidence>
<evidence type="ECO:0000256" key="10">
    <source>
        <dbReference type="ARBA" id="ARBA00023004"/>
    </source>
</evidence>
<dbReference type="Proteomes" id="UP001607157">
    <property type="component" value="Unassembled WGS sequence"/>
</dbReference>
<dbReference type="PANTHER" id="PTHR30365">
    <property type="entry name" value="CYTOCHROME D UBIQUINOL OXIDASE"/>
    <property type="match status" value="1"/>
</dbReference>
<feature type="compositionally biased region" description="Low complexity" evidence="13">
    <location>
        <begin position="466"/>
        <end position="481"/>
    </location>
</feature>
<feature type="transmembrane region" description="Helical" evidence="12">
    <location>
        <begin position="328"/>
        <end position="352"/>
    </location>
</feature>
<feature type="compositionally biased region" description="Basic and acidic residues" evidence="13">
    <location>
        <begin position="444"/>
        <end position="455"/>
    </location>
</feature>
<keyword evidence="3 12" id="KW-0813">Transport</keyword>
<evidence type="ECO:0000313" key="15">
    <source>
        <dbReference type="Proteomes" id="UP001607157"/>
    </source>
</evidence>
<evidence type="ECO:0000256" key="3">
    <source>
        <dbReference type="ARBA" id="ARBA00022448"/>
    </source>
</evidence>
<keyword evidence="11 12" id="KW-0472">Membrane</keyword>
<sequence length="481" mass="52668">MLGSFDAILLARIQFAFTVSFHFLFPAFTIGLASYLAVLNGLWLTTREHRYLDLFRYWVKIFALAFAMGVVSGIVMSYQFGTNWSVFSDKAGPVIGAPMAYEVLSAFFLEAGFLGIMLFGRDKVGEKLHMAACAAVAFGTFFSAFWILSVNSWMHTPAGFSIDPDTSQFMPEDFWQIIFNPSFPYRLAHTVTAAYLTTAFIVGGVGAYHLLRHRRRGEVASPATRTMFSMAMWMAAIVAPVQIFLGDLHGINTLEHQPAKVMAMEGHYESHPDGAPLYLFGLPNDETQTLDYAVGIPKLSSLILKHDLNAPLDGLDTVPDDEQPPVAIVFWSFRIMVALGFAMLGIGIWSLVARWRGRLHEAPWLHRAAVAMGPSGLVAVLAGWVTTEVGRQPYTVYGLLRTADSAAPLDAPAVGASLVAFVVIYFAVFGAGTFYIMRLMSRPPKSDETRMKDDVQGPTRTAGLTAAPEEAARRPGAVAGE</sequence>
<evidence type="ECO:0000256" key="5">
    <source>
        <dbReference type="ARBA" id="ARBA00022617"/>
    </source>
</evidence>
<keyword evidence="5 12" id="KW-0349">Heme</keyword>
<evidence type="ECO:0000256" key="11">
    <source>
        <dbReference type="ARBA" id="ARBA00023136"/>
    </source>
</evidence>
<feature type="transmembrane region" description="Helical" evidence="12">
    <location>
        <begin position="57"/>
        <end position="80"/>
    </location>
</feature>
<keyword evidence="9 12" id="KW-1133">Transmembrane helix</keyword>
<dbReference type="InterPro" id="IPR002585">
    <property type="entry name" value="Cyt-d_ubiquinol_oxidase_su_1"/>
</dbReference>
<comment type="subcellular location">
    <subcellularLocation>
        <location evidence="12">Cell inner membrane</location>
    </subcellularLocation>
    <subcellularLocation>
        <location evidence="1">Cell membrane</location>
        <topology evidence="1">Multi-pass membrane protein</topology>
    </subcellularLocation>
</comment>
<keyword evidence="10 12" id="KW-0408">Iron</keyword>
<comment type="similarity">
    <text evidence="2 12">Belongs to the cytochrome ubiquinol oxidase subunit 1 family.</text>
</comment>
<feature type="transmembrane region" description="Helical" evidence="12">
    <location>
        <begin position="364"/>
        <end position="385"/>
    </location>
</feature>
<feature type="transmembrane region" description="Helical" evidence="12">
    <location>
        <begin position="20"/>
        <end position="45"/>
    </location>
</feature>
<evidence type="ECO:0000256" key="1">
    <source>
        <dbReference type="ARBA" id="ARBA00004651"/>
    </source>
</evidence>
<keyword evidence="7 12" id="KW-0479">Metal-binding</keyword>
<keyword evidence="6 12" id="KW-0812">Transmembrane</keyword>
<reference evidence="14 15" key="1">
    <citation type="submission" date="2024-10" db="EMBL/GenBank/DDBJ databases">
        <authorList>
            <person name="Yang X.-N."/>
        </authorList>
    </citation>
    <scope>NUCLEOTIDE SEQUENCE [LARGE SCALE GENOMIC DNA]</scope>
    <source>
        <strain evidence="14 15">CAU 1059</strain>
    </source>
</reference>
<dbReference type="Pfam" id="PF01654">
    <property type="entry name" value="Cyt_bd_oxida_I"/>
    <property type="match status" value="1"/>
</dbReference>
<name>A0ABW7I9H3_9RHOB</name>
<organism evidence="14 15">
    <name type="scientific">Roseovarius aquimarinus</name>
    <dbReference type="NCBI Taxonomy" id="1229156"/>
    <lineage>
        <taxon>Bacteria</taxon>
        <taxon>Pseudomonadati</taxon>
        <taxon>Pseudomonadota</taxon>
        <taxon>Alphaproteobacteria</taxon>
        <taxon>Rhodobacterales</taxon>
        <taxon>Roseobacteraceae</taxon>
        <taxon>Roseovarius</taxon>
    </lineage>
</organism>
<protein>
    <submittedName>
        <fullName evidence="14">Cytochrome ubiquinol oxidase subunit I</fullName>
    </submittedName>
</protein>
<evidence type="ECO:0000256" key="9">
    <source>
        <dbReference type="ARBA" id="ARBA00022989"/>
    </source>
</evidence>
<feature type="transmembrane region" description="Helical" evidence="12">
    <location>
        <begin position="100"/>
        <end position="119"/>
    </location>
</feature>
<comment type="caution">
    <text evidence="14">The sequence shown here is derived from an EMBL/GenBank/DDBJ whole genome shotgun (WGS) entry which is preliminary data.</text>
</comment>
<feature type="region of interest" description="Disordered" evidence="13">
    <location>
        <begin position="444"/>
        <end position="481"/>
    </location>
</feature>
<feature type="transmembrane region" description="Helical" evidence="12">
    <location>
        <begin position="192"/>
        <end position="211"/>
    </location>
</feature>
<keyword evidence="4 12" id="KW-1003">Cell membrane</keyword>
<feature type="transmembrane region" description="Helical" evidence="12">
    <location>
        <begin position="414"/>
        <end position="436"/>
    </location>
</feature>
<gene>
    <name evidence="14" type="ORF">ACGRVM_13210</name>
</gene>
<evidence type="ECO:0000256" key="6">
    <source>
        <dbReference type="ARBA" id="ARBA00022692"/>
    </source>
</evidence>
<feature type="transmembrane region" description="Helical" evidence="12">
    <location>
        <begin position="131"/>
        <end position="148"/>
    </location>
</feature>
<evidence type="ECO:0000256" key="13">
    <source>
        <dbReference type="SAM" id="MobiDB-lite"/>
    </source>
</evidence>
<feature type="transmembrane region" description="Helical" evidence="12">
    <location>
        <begin position="223"/>
        <end position="245"/>
    </location>
</feature>
<evidence type="ECO:0000256" key="8">
    <source>
        <dbReference type="ARBA" id="ARBA00022982"/>
    </source>
</evidence>
<dbReference type="EMBL" id="JBIHMM010000003">
    <property type="protein sequence ID" value="MFH0254858.1"/>
    <property type="molecule type" value="Genomic_DNA"/>
</dbReference>
<evidence type="ECO:0000256" key="12">
    <source>
        <dbReference type="PIRNR" id="PIRNR006446"/>
    </source>
</evidence>
<proteinExistence type="inferred from homology"/>
<evidence type="ECO:0000256" key="2">
    <source>
        <dbReference type="ARBA" id="ARBA00009819"/>
    </source>
</evidence>
<keyword evidence="8 12" id="KW-0249">Electron transport</keyword>
<dbReference type="RefSeq" id="WP_377172346.1">
    <property type="nucleotide sequence ID" value="NZ_JBHTJC010000003.1"/>
</dbReference>
<dbReference type="PANTHER" id="PTHR30365:SF14">
    <property type="entry name" value="CYTOCHROME BD MENAQUINOL OXIDASE SUBUNIT I-RELATED"/>
    <property type="match status" value="1"/>
</dbReference>
<evidence type="ECO:0000256" key="4">
    <source>
        <dbReference type="ARBA" id="ARBA00022475"/>
    </source>
</evidence>
<evidence type="ECO:0000256" key="7">
    <source>
        <dbReference type="ARBA" id="ARBA00022723"/>
    </source>
</evidence>
<keyword evidence="15" id="KW-1185">Reference proteome</keyword>
<dbReference type="PIRSF" id="PIRSF006446">
    <property type="entry name" value="Cyt_quinol_oxidase_1"/>
    <property type="match status" value="1"/>
</dbReference>